<evidence type="ECO:0000313" key="9">
    <source>
        <dbReference type="Proteomes" id="UP000177080"/>
    </source>
</evidence>
<name>A0A1F4ZBR4_9BACT</name>
<dbReference type="STRING" id="1797259.A2989_03150"/>
<feature type="region of interest" description="Involved in Mg(2+) ion dislocation from EF-Tu" evidence="5">
    <location>
        <begin position="82"/>
        <end position="85"/>
    </location>
</feature>
<dbReference type="GO" id="GO:0005737">
    <property type="term" value="C:cytoplasm"/>
    <property type="evidence" value="ECO:0007669"/>
    <property type="project" value="UniProtKB-SubCell"/>
</dbReference>
<dbReference type="Gene3D" id="1.10.8.10">
    <property type="entry name" value="DNA helicase RuvA subunit, C-terminal domain"/>
    <property type="match status" value="1"/>
</dbReference>
<evidence type="ECO:0000256" key="2">
    <source>
        <dbReference type="ARBA" id="ARBA00016956"/>
    </source>
</evidence>
<keyword evidence="3 5" id="KW-0251">Elongation factor</keyword>
<dbReference type="AlphaFoldDB" id="A0A1F4ZBR4"/>
<dbReference type="EMBL" id="MEXN01000005">
    <property type="protein sequence ID" value="OGD03651.1"/>
    <property type="molecule type" value="Genomic_DNA"/>
</dbReference>
<evidence type="ECO:0000256" key="3">
    <source>
        <dbReference type="ARBA" id="ARBA00022768"/>
    </source>
</evidence>
<dbReference type="InterPro" id="IPR009060">
    <property type="entry name" value="UBA-like_sf"/>
</dbReference>
<dbReference type="PANTHER" id="PTHR11741:SF0">
    <property type="entry name" value="ELONGATION FACTOR TS, MITOCHONDRIAL"/>
    <property type="match status" value="1"/>
</dbReference>
<comment type="caution">
    <text evidence="8">The sequence shown here is derived from an EMBL/GenBank/DDBJ whole genome shotgun (WGS) entry which is preliminary data.</text>
</comment>
<dbReference type="GO" id="GO:0003746">
    <property type="term" value="F:translation elongation factor activity"/>
    <property type="evidence" value="ECO:0007669"/>
    <property type="project" value="UniProtKB-UniRule"/>
</dbReference>
<feature type="region of interest" description="Disordered" evidence="6">
    <location>
        <begin position="20"/>
        <end position="40"/>
    </location>
</feature>
<dbReference type="InterPro" id="IPR036402">
    <property type="entry name" value="EF-Ts_dimer_sf"/>
</dbReference>
<feature type="domain" description="Translation elongation factor EFTs/EF1B dimerisation" evidence="7">
    <location>
        <begin position="73"/>
        <end position="149"/>
    </location>
</feature>
<evidence type="ECO:0000256" key="4">
    <source>
        <dbReference type="ARBA" id="ARBA00022917"/>
    </source>
</evidence>
<dbReference type="PANTHER" id="PTHR11741">
    <property type="entry name" value="ELONGATION FACTOR TS"/>
    <property type="match status" value="1"/>
</dbReference>
<organism evidence="8 9">
    <name type="scientific">Candidatus Amesbacteria bacterium RIFCSPLOWO2_01_FULL_48_25</name>
    <dbReference type="NCBI Taxonomy" id="1797259"/>
    <lineage>
        <taxon>Bacteria</taxon>
        <taxon>Candidatus Amesiibacteriota</taxon>
    </lineage>
</organism>
<dbReference type="Gene3D" id="3.30.479.20">
    <property type="entry name" value="Elongation factor Ts, dimerisation domain"/>
    <property type="match status" value="1"/>
</dbReference>
<evidence type="ECO:0000256" key="5">
    <source>
        <dbReference type="HAMAP-Rule" id="MF_00050"/>
    </source>
</evidence>
<dbReference type="NCBIfam" id="TIGR00116">
    <property type="entry name" value="tsf"/>
    <property type="match status" value="1"/>
</dbReference>
<keyword evidence="4 5" id="KW-0648">Protein biosynthesis</keyword>
<dbReference type="HAMAP" id="MF_00050">
    <property type="entry name" value="EF_Ts"/>
    <property type="match status" value="1"/>
</dbReference>
<comment type="subcellular location">
    <subcellularLocation>
        <location evidence="5">Cytoplasm</location>
    </subcellularLocation>
</comment>
<dbReference type="FunFam" id="1.10.8.10:FF:000001">
    <property type="entry name" value="Elongation factor Ts"/>
    <property type="match status" value="1"/>
</dbReference>
<dbReference type="CDD" id="cd14275">
    <property type="entry name" value="UBA_EF-Ts"/>
    <property type="match status" value="1"/>
</dbReference>
<dbReference type="InterPro" id="IPR014039">
    <property type="entry name" value="Transl_elong_EFTs/EF1B_dimer"/>
</dbReference>
<reference evidence="8 9" key="1">
    <citation type="journal article" date="2016" name="Nat. Commun.">
        <title>Thousands of microbial genomes shed light on interconnected biogeochemical processes in an aquifer system.</title>
        <authorList>
            <person name="Anantharaman K."/>
            <person name="Brown C.T."/>
            <person name="Hug L.A."/>
            <person name="Sharon I."/>
            <person name="Castelle C.J."/>
            <person name="Probst A.J."/>
            <person name="Thomas B.C."/>
            <person name="Singh A."/>
            <person name="Wilkins M.J."/>
            <person name="Karaoz U."/>
            <person name="Brodie E.L."/>
            <person name="Williams K.H."/>
            <person name="Hubbard S.S."/>
            <person name="Banfield J.F."/>
        </authorList>
    </citation>
    <scope>NUCLEOTIDE SEQUENCE [LARGE SCALE GENOMIC DNA]</scope>
</reference>
<dbReference type="SUPFAM" id="SSF54713">
    <property type="entry name" value="Elongation factor Ts (EF-Ts), dimerisation domain"/>
    <property type="match status" value="1"/>
</dbReference>
<accession>A0A1F4ZBR4</accession>
<evidence type="ECO:0000313" key="8">
    <source>
        <dbReference type="EMBL" id="OGD03651.1"/>
    </source>
</evidence>
<dbReference type="SUPFAM" id="SSF46934">
    <property type="entry name" value="UBA-like"/>
    <property type="match status" value="1"/>
</dbReference>
<proteinExistence type="inferred from homology"/>
<keyword evidence="5" id="KW-0963">Cytoplasm</keyword>
<dbReference type="InterPro" id="IPR001816">
    <property type="entry name" value="Transl_elong_EFTs/EF1B"/>
</dbReference>
<dbReference type="Proteomes" id="UP000177080">
    <property type="component" value="Unassembled WGS sequence"/>
</dbReference>
<protein>
    <recommendedName>
        <fullName evidence="2 5">Elongation factor Ts</fullName>
        <shortName evidence="5">EF-Ts</shortName>
    </recommendedName>
</protein>
<evidence type="ECO:0000256" key="1">
    <source>
        <dbReference type="ARBA" id="ARBA00005532"/>
    </source>
</evidence>
<gene>
    <name evidence="5" type="primary">tsf</name>
    <name evidence="8" type="ORF">A2989_03150</name>
</gene>
<dbReference type="Pfam" id="PF00889">
    <property type="entry name" value="EF_TS"/>
    <property type="match status" value="1"/>
</dbReference>
<sequence>MNKISIEDIKKLREKTGAGVSDCREALEESGGDMKKAEEGLRKRGIERAAKKADREVRAGAVFSYVHHTGRLGSMVALACETDFVAKTDDFVKLGKELALHVAASRPESVDVLLGQEYVRDPAKKISDLVKEVIGKLGENIQVVDVRIVEV</sequence>
<comment type="function">
    <text evidence="5">Associates with the EF-Tu.GDP complex and induces the exchange of GDP to GTP. It remains bound to the aminoacyl-tRNA.EF-Tu.GTP complex up to the GTP hydrolysis stage on the ribosome.</text>
</comment>
<evidence type="ECO:0000256" key="6">
    <source>
        <dbReference type="SAM" id="MobiDB-lite"/>
    </source>
</evidence>
<comment type="similarity">
    <text evidence="1 5">Belongs to the EF-Ts family.</text>
</comment>
<evidence type="ECO:0000259" key="7">
    <source>
        <dbReference type="Pfam" id="PF00889"/>
    </source>
</evidence>